<feature type="domain" description="4'-phosphopantetheinyl transferase" evidence="6">
    <location>
        <begin position="302"/>
        <end position="382"/>
    </location>
</feature>
<evidence type="ECO:0000256" key="1">
    <source>
        <dbReference type="ARBA" id="ARBA00009224"/>
    </source>
</evidence>
<dbReference type="InterPro" id="IPR002582">
    <property type="entry name" value="ACPS"/>
</dbReference>
<feature type="region of interest" description="Disordered" evidence="5">
    <location>
        <begin position="207"/>
        <end position="235"/>
    </location>
</feature>
<comment type="similarity">
    <text evidence="1">Belongs to the MTFP1 family.</text>
</comment>
<dbReference type="HAMAP" id="MF_00101">
    <property type="entry name" value="AcpS"/>
    <property type="match status" value="1"/>
</dbReference>
<accession>A0AAF0F329</accession>
<keyword evidence="8" id="KW-1185">Reference proteome</keyword>
<dbReference type="GO" id="GO:0006633">
    <property type="term" value="P:fatty acid biosynthetic process"/>
    <property type="evidence" value="ECO:0007669"/>
    <property type="project" value="InterPro"/>
</dbReference>
<dbReference type="AlphaFoldDB" id="A0AAF0F329"/>
<proteinExistence type="inferred from homology"/>
<organism evidence="7 8">
    <name type="scientific">Malassezia japonica</name>
    <dbReference type="NCBI Taxonomy" id="223818"/>
    <lineage>
        <taxon>Eukaryota</taxon>
        <taxon>Fungi</taxon>
        <taxon>Dikarya</taxon>
        <taxon>Basidiomycota</taxon>
        <taxon>Ustilaginomycotina</taxon>
        <taxon>Malasseziomycetes</taxon>
        <taxon>Malasseziales</taxon>
        <taxon>Malasseziaceae</taxon>
        <taxon>Malassezia</taxon>
    </lineage>
</organism>
<evidence type="ECO:0000313" key="8">
    <source>
        <dbReference type="Proteomes" id="UP001217754"/>
    </source>
</evidence>
<evidence type="ECO:0000256" key="4">
    <source>
        <dbReference type="ARBA" id="ARBA00029631"/>
    </source>
</evidence>
<dbReference type="Gene3D" id="3.90.470.20">
    <property type="entry name" value="4'-phosphopantetheinyl transferase domain"/>
    <property type="match status" value="1"/>
</dbReference>
<dbReference type="GO" id="GO:0000266">
    <property type="term" value="P:mitochondrial fission"/>
    <property type="evidence" value="ECO:0007669"/>
    <property type="project" value="TreeGrafter"/>
</dbReference>
<dbReference type="Proteomes" id="UP001217754">
    <property type="component" value="Chromosome 1"/>
</dbReference>
<reference evidence="7" key="1">
    <citation type="submission" date="2023-03" db="EMBL/GenBank/DDBJ databases">
        <title>Mating type loci evolution in Malassezia.</title>
        <authorList>
            <person name="Coelho M.A."/>
        </authorList>
    </citation>
    <scope>NUCLEOTIDE SEQUENCE</scope>
    <source>
        <strain evidence="7">CBS 9431</strain>
    </source>
</reference>
<dbReference type="PANTHER" id="PTHR11001">
    <property type="entry name" value="MITOCHONDRIAL FISSION PROCESS PROTEIN 1"/>
    <property type="match status" value="1"/>
</dbReference>
<evidence type="ECO:0000256" key="5">
    <source>
        <dbReference type="SAM" id="MobiDB-lite"/>
    </source>
</evidence>
<evidence type="ECO:0000256" key="3">
    <source>
        <dbReference type="ARBA" id="ARBA00022679"/>
    </source>
</evidence>
<dbReference type="EMBL" id="CP119958">
    <property type="protein sequence ID" value="WFD37507.1"/>
    <property type="molecule type" value="Genomic_DNA"/>
</dbReference>
<evidence type="ECO:0000313" key="7">
    <source>
        <dbReference type="EMBL" id="WFD37507.1"/>
    </source>
</evidence>
<dbReference type="GO" id="GO:0005739">
    <property type="term" value="C:mitochondrion"/>
    <property type="evidence" value="ECO:0007669"/>
    <property type="project" value="TreeGrafter"/>
</dbReference>
<evidence type="ECO:0000259" key="6">
    <source>
        <dbReference type="Pfam" id="PF01648"/>
    </source>
</evidence>
<dbReference type="GO" id="GO:0008897">
    <property type="term" value="F:holo-[acyl-carrier-protein] synthase activity"/>
    <property type="evidence" value="ECO:0007669"/>
    <property type="project" value="InterPro"/>
</dbReference>
<dbReference type="Pfam" id="PF01648">
    <property type="entry name" value="ACPS"/>
    <property type="match status" value="1"/>
</dbReference>
<sequence>MTKVEDKVESHHANNEAMDESLGRYSAYAMRLRTLLVSSSRYIAYSSDIGEAFRPLTRPIVVQAAYGISWAYIFADVGYTCYASCKGRELGDPGVKTDVAWIATRRAVFQTLASLVLPAVTIHSVVKYSAPVFAKSSSLRLRSIGPTVAGLLTVPLLPILFDKPVEHGVEHAFDLVELKLAAVQGNKDAQQALDDKFARMKQFMFGATSPTADPRPDPRQVDEIGSSPKPDLSTKSTTAAQLAVLGLGVDLVYMPRLRSLVSRHAKRMAAVPWQGAFATAPRLATPQRQEEQAKPETLLAAAAQHFARRTLSKSEAAHWASLSPCLTHEDRLRFLATRWACKEATYKAVYPHLRVAARDVSMARGNTPATIKPSVQLRADAEYKDATGQVAALAADALRLHLSVAHDGEYVMASVLAETL</sequence>
<protein>
    <recommendedName>
        <fullName evidence="2">Mitochondrial fission process protein 1</fullName>
    </recommendedName>
    <alternativeName>
        <fullName evidence="4">Mitochondrial 18 kDa protein</fullName>
    </alternativeName>
</protein>
<evidence type="ECO:0000256" key="2">
    <source>
        <dbReference type="ARBA" id="ARBA00017835"/>
    </source>
</evidence>
<dbReference type="SUPFAM" id="SSF56214">
    <property type="entry name" value="4'-phosphopantetheinyl transferase"/>
    <property type="match status" value="1"/>
</dbReference>
<dbReference type="Pfam" id="PF10558">
    <property type="entry name" value="MTP18"/>
    <property type="match status" value="2"/>
</dbReference>
<gene>
    <name evidence="7" type="ORF">MJAP1_000451</name>
</gene>
<dbReference type="InterPro" id="IPR037143">
    <property type="entry name" value="4-PPantetheinyl_Trfase_dom_sf"/>
</dbReference>
<dbReference type="InterPro" id="IPR019560">
    <property type="entry name" value="Mitochondrial_18_kDa_protein"/>
</dbReference>
<name>A0AAF0F329_9BASI</name>
<keyword evidence="3" id="KW-0808">Transferase</keyword>
<dbReference type="InterPro" id="IPR008278">
    <property type="entry name" value="4-PPantetheinyl_Trfase_dom"/>
</dbReference>
<dbReference type="RefSeq" id="XP_060120404.1">
    <property type="nucleotide sequence ID" value="XM_060264421.1"/>
</dbReference>
<dbReference type="PANTHER" id="PTHR11001:SF2">
    <property type="entry name" value="MITOCHONDRIAL FISSION PROCESS PROTEIN 1"/>
    <property type="match status" value="1"/>
</dbReference>
<dbReference type="GO" id="GO:0000287">
    <property type="term" value="F:magnesium ion binding"/>
    <property type="evidence" value="ECO:0007669"/>
    <property type="project" value="InterPro"/>
</dbReference>
<dbReference type="GeneID" id="85224100"/>